<gene>
    <name evidence="1" type="ORF">GCM10008956_39470</name>
</gene>
<dbReference type="Proteomes" id="UP000600547">
    <property type="component" value="Unassembled WGS sequence"/>
</dbReference>
<name>A0A8H9GW33_9DEIO</name>
<organism evidence="1 2">
    <name type="scientific">Deinococcus arenae</name>
    <dbReference type="NCBI Taxonomy" id="1452751"/>
    <lineage>
        <taxon>Bacteria</taxon>
        <taxon>Thermotogati</taxon>
        <taxon>Deinococcota</taxon>
        <taxon>Deinococci</taxon>
        <taxon>Deinococcales</taxon>
        <taxon>Deinococcaceae</taxon>
        <taxon>Deinococcus</taxon>
    </lineage>
</organism>
<keyword evidence="2" id="KW-1185">Reference proteome</keyword>
<comment type="caution">
    <text evidence="1">The sequence shown here is derived from an EMBL/GenBank/DDBJ whole genome shotgun (WGS) entry which is preliminary data.</text>
</comment>
<protein>
    <submittedName>
        <fullName evidence="1">Uncharacterized protein</fullName>
    </submittedName>
</protein>
<dbReference type="AlphaFoldDB" id="A0A8H9GW33"/>
<dbReference type="RefSeq" id="WP_189062880.1">
    <property type="nucleotide sequence ID" value="NZ_BMQG01000032.1"/>
</dbReference>
<evidence type="ECO:0000313" key="2">
    <source>
        <dbReference type="Proteomes" id="UP000600547"/>
    </source>
</evidence>
<sequence length="101" mass="11254">MTPHDEANLAQSAWLRAELPGEDAQERVIFGLTDGSLLTLHLTPWTWEPTGHFLVPHLEPLIHDRGYLPLEVQVRDAAAQVSVEVLAFEHTPEDHGPGVVY</sequence>
<evidence type="ECO:0000313" key="1">
    <source>
        <dbReference type="EMBL" id="GGM59867.1"/>
    </source>
</evidence>
<dbReference type="EMBL" id="BMQG01000032">
    <property type="protein sequence ID" value="GGM59867.1"/>
    <property type="molecule type" value="Genomic_DNA"/>
</dbReference>
<reference evidence="2" key="1">
    <citation type="journal article" date="2019" name="Int. J. Syst. Evol. Microbiol.">
        <title>The Global Catalogue of Microorganisms (GCM) 10K type strain sequencing project: providing services to taxonomists for standard genome sequencing and annotation.</title>
        <authorList>
            <consortium name="The Broad Institute Genomics Platform"/>
            <consortium name="The Broad Institute Genome Sequencing Center for Infectious Disease"/>
            <person name="Wu L."/>
            <person name="Ma J."/>
        </authorList>
    </citation>
    <scope>NUCLEOTIDE SEQUENCE [LARGE SCALE GENOMIC DNA]</scope>
    <source>
        <strain evidence="2">JCM 31047</strain>
    </source>
</reference>
<accession>A0A8H9GW33</accession>
<proteinExistence type="predicted"/>